<keyword evidence="3" id="KW-1185">Reference proteome</keyword>
<dbReference type="Gene3D" id="3.30.420.10">
    <property type="entry name" value="Ribonuclease H-like superfamily/Ribonuclease H"/>
    <property type="match status" value="1"/>
</dbReference>
<sequence length="204" mass="23498">MEMKKEHEIWRLNNETTVFFAEMVAIREAVNYCKRRQIAKANIVLGSRSTLVSIESLEENRKFILDIKNSLQDTNCNFLFWWTKDHAGNKGNERADYFAKKATEEQEIDFYFCKTKQKRKTEMRKILGKTGKFCGIIQVKSVRSPKIPQIISANFFSHAMGHRTEQMPQREVLIKTPPKGAGFESGALGLLFSGRDEKGQLSRA</sequence>
<dbReference type="Proteomes" id="UP000499080">
    <property type="component" value="Unassembled WGS sequence"/>
</dbReference>
<accession>A0A4Y2B8Y1</accession>
<comment type="caution">
    <text evidence="2">The sequence shown here is derived from an EMBL/GenBank/DDBJ whole genome shotgun (WGS) entry which is preliminary data.</text>
</comment>
<dbReference type="OrthoDB" id="8058917at2759"/>
<proteinExistence type="predicted"/>
<gene>
    <name evidence="2" type="ORF">AVEN_117808_1</name>
</gene>
<protein>
    <recommendedName>
        <fullName evidence="1">RNase H type-1 domain-containing protein</fullName>
    </recommendedName>
</protein>
<dbReference type="InterPro" id="IPR036397">
    <property type="entry name" value="RNaseH_sf"/>
</dbReference>
<dbReference type="InterPro" id="IPR012337">
    <property type="entry name" value="RNaseH-like_sf"/>
</dbReference>
<dbReference type="SUPFAM" id="SSF53098">
    <property type="entry name" value="Ribonuclease H-like"/>
    <property type="match status" value="1"/>
</dbReference>
<dbReference type="GO" id="GO:0004523">
    <property type="term" value="F:RNA-DNA hybrid ribonuclease activity"/>
    <property type="evidence" value="ECO:0007669"/>
    <property type="project" value="InterPro"/>
</dbReference>
<evidence type="ECO:0000313" key="2">
    <source>
        <dbReference type="EMBL" id="GBL88227.1"/>
    </source>
</evidence>
<dbReference type="GO" id="GO:0003676">
    <property type="term" value="F:nucleic acid binding"/>
    <property type="evidence" value="ECO:0007669"/>
    <property type="project" value="InterPro"/>
</dbReference>
<dbReference type="InterPro" id="IPR002156">
    <property type="entry name" value="RNaseH_domain"/>
</dbReference>
<dbReference type="AlphaFoldDB" id="A0A4Y2B8Y1"/>
<evidence type="ECO:0000259" key="1">
    <source>
        <dbReference type="PROSITE" id="PS50879"/>
    </source>
</evidence>
<reference evidence="2 3" key="1">
    <citation type="journal article" date="2019" name="Sci. Rep.">
        <title>Orb-weaving spider Araneus ventricosus genome elucidates the spidroin gene catalogue.</title>
        <authorList>
            <person name="Kono N."/>
            <person name="Nakamura H."/>
            <person name="Ohtoshi R."/>
            <person name="Moran D.A.P."/>
            <person name="Shinohara A."/>
            <person name="Yoshida Y."/>
            <person name="Fujiwara M."/>
            <person name="Mori M."/>
            <person name="Tomita M."/>
            <person name="Arakawa K."/>
        </authorList>
    </citation>
    <scope>NUCLEOTIDE SEQUENCE [LARGE SCALE GENOMIC DNA]</scope>
</reference>
<dbReference type="EMBL" id="BGPR01000058">
    <property type="protein sequence ID" value="GBL88227.1"/>
    <property type="molecule type" value="Genomic_DNA"/>
</dbReference>
<name>A0A4Y2B8Y1_ARAVE</name>
<evidence type="ECO:0000313" key="3">
    <source>
        <dbReference type="Proteomes" id="UP000499080"/>
    </source>
</evidence>
<organism evidence="2 3">
    <name type="scientific">Araneus ventricosus</name>
    <name type="common">Orbweaver spider</name>
    <name type="synonym">Epeira ventricosa</name>
    <dbReference type="NCBI Taxonomy" id="182803"/>
    <lineage>
        <taxon>Eukaryota</taxon>
        <taxon>Metazoa</taxon>
        <taxon>Ecdysozoa</taxon>
        <taxon>Arthropoda</taxon>
        <taxon>Chelicerata</taxon>
        <taxon>Arachnida</taxon>
        <taxon>Araneae</taxon>
        <taxon>Araneomorphae</taxon>
        <taxon>Entelegynae</taxon>
        <taxon>Araneoidea</taxon>
        <taxon>Araneidae</taxon>
        <taxon>Araneus</taxon>
    </lineage>
</organism>
<feature type="domain" description="RNase H type-1" evidence="1">
    <location>
        <begin position="1"/>
        <end position="104"/>
    </location>
</feature>
<dbReference type="PROSITE" id="PS50879">
    <property type="entry name" value="RNASE_H_1"/>
    <property type="match status" value="1"/>
</dbReference>